<feature type="transmembrane region" description="Helical" evidence="7">
    <location>
        <begin position="134"/>
        <end position="157"/>
    </location>
</feature>
<feature type="domain" description="ABC transmembrane type-1" evidence="8">
    <location>
        <begin position="95"/>
        <end position="303"/>
    </location>
</feature>
<keyword evidence="4 7" id="KW-0812">Transmembrane</keyword>
<evidence type="ECO:0000256" key="6">
    <source>
        <dbReference type="ARBA" id="ARBA00023136"/>
    </source>
</evidence>
<dbReference type="STRING" id="560819.SAMN05428998_112101"/>
<keyword evidence="6 7" id="KW-0472">Membrane</keyword>
<feature type="transmembrane region" description="Helical" evidence="7">
    <location>
        <begin position="280"/>
        <end position="306"/>
    </location>
</feature>
<feature type="transmembrane region" description="Helical" evidence="7">
    <location>
        <begin position="234"/>
        <end position="260"/>
    </location>
</feature>
<dbReference type="Proteomes" id="UP000192917">
    <property type="component" value="Unassembled WGS sequence"/>
</dbReference>
<keyword evidence="3" id="KW-1003">Cell membrane</keyword>
<reference evidence="9 10" key="1">
    <citation type="submission" date="2017-04" db="EMBL/GenBank/DDBJ databases">
        <authorList>
            <person name="Afonso C.L."/>
            <person name="Miller P.J."/>
            <person name="Scott M.A."/>
            <person name="Spackman E."/>
            <person name="Goraichik I."/>
            <person name="Dimitrov K.M."/>
            <person name="Suarez D.L."/>
            <person name="Swayne D.E."/>
        </authorList>
    </citation>
    <scope>NUCLEOTIDE SEQUENCE [LARGE SCALE GENOMIC DNA]</scope>
    <source>
        <strain evidence="9 10">USBA 355</strain>
    </source>
</reference>
<keyword evidence="10" id="KW-1185">Reference proteome</keyword>
<dbReference type="Pfam" id="PF00528">
    <property type="entry name" value="BPD_transp_1"/>
    <property type="match status" value="1"/>
</dbReference>
<evidence type="ECO:0000256" key="2">
    <source>
        <dbReference type="ARBA" id="ARBA00022448"/>
    </source>
</evidence>
<dbReference type="PROSITE" id="PS50928">
    <property type="entry name" value="ABC_TM1"/>
    <property type="match status" value="1"/>
</dbReference>
<dbReference type="PANTHER" id="PTHR43163:SF6">
    <property type="entry name" value="DIPEPTIDE TRANSPORT SYSTEM PERMEASE PROTEIN DPPB-RELATED"/>
    <property type="match status" value="1"/>
</dbReference>
<dbReference type="SUPFAM" id="SSF161098">
    <property type="entry name" value="MetI-like"/>
    <property type="match status" value="1"/>
</dbReference>
<dbReference type="RefSeq" id="WP_085123633.1">
    <property type="nucleotide sequence ID" value="NZ_FWZX01000012.1"/>
</dbReference>
<evidence type="ECO:0000256" key="4">
    <source>
        <dbReference type="ARBA" id="ARBA00022692"/>
    </source>
</evidence>
<evidence type="ECO:0000313" key="10">
    <source>
        <dbReference type="Proteomes" id="UP000192917"/>
    </source>
</evidence>
<dbReference type="Pfam" id="PF19300">
    <property type="entry name" value="BPD_transp_1_N"/>
    <property type="match status" value="1"/>
</dbReference>
<evidence type="ECO:0000256" key="1">
    <source>
        <dbReference type="ARBA" id="ARBA00004651"/>
    </source>
</evidence>
<proteinExistence type="inferred from homology"/>
<sequence>MLELIIRRTLNVIPICLVVFTIVFCLMRIAPGDPATAMLGDYASAEAVQSLRQEMGLDRPLWSQYLDSLRGLLHGDLGRSLSSGAPVSDQIASALPETLALAASSLAIGLLLGVPLGIVTAVRRGRPVDHAGRLFSLSGLSIPSFVLGILLMLLFAIDVPIFPAIGGGRSGDLSDQLLHLALPSLTLGLIMMAYVTRVMRTSMLNVLQEDYIRTARSKGIGELRVVLRHALPNCLVPLVSLCAINVIVLISSSVMVEIIFSRPGLGRLLISAMRQRDYVSLQSVLVVYAGIVILVNMTADLLYGVVNPRIRSR</sequence>
<feature type="transmembrane region" description="Helical" evidence="7">
    <location>
        <begin position="12"/>
        <end position="30"/>
    </location>
</feature>
<organism evidence="9 10">
    <name type="scientific">Tistlia consotensis USBA 355</name>
    <dbReference type="NCBI Taxonomy" id="560819"/>
    <lineage>
        <taxon>Bacteria</taxon>
        <taxon>Pseudomonadati</taxon>
        <taxon>Pseudomonadota</taxon>
        <taxon>Alphaproteobacteria</taxon>
        <taxon>Rhodospirillales</taxon>
        <taxon>Rhodovibrionaceae</taxon>
        <taxon>Tistlia</taxon>
    </lineage>
</organism>
<comment type="similarity">
    <text evidence="7">Belongs to the binding-protein-dependent transport system permease family.</text>
</comment>
<dbReference type="InterPro" id="IPR000515">
    <property type="entry name" value="MetI-like"/>
</dbReference>
<evidence type="ECO:0000259" key="8">
    <source>
        <dbReference type="PROSITE" id="PS50928"/>
    </source>
</evidence>
<dbReference type="PANTHER" id="PTHR43163">
    <property type="entry name" value="DIPEPTIDE TRANSPORT SYSTEM PERMEASE PROTEIN DPPB-RELATED"/>
    <property type="match status" value="1"/>
</dbReference>
<dbReference type="CDD" id="cd06261">
    <property type="entry name" value="TM_PBP2"/>
    <property type="match status" value="1"/>
</dbReference>
<evidence type="ECO:0000256" key="5">
    <source>
        <dbReference type="ARBA" id="ARBA00022989"/>
    </source>
</evidence>
<dbReference type="Gene3D" id="1.10.3720.10">
    <property type="entry name" value="MetI-like"/>
    <property type="match status" value="1"/>
</dbReference>
<dbReference type="AlphaFoldDB" id="A0A1Y6C189"/>
<keyword evidence="2 7" id="KW-0813">Transport</keyword>
<dbReference type="GO" id="GO:0055085">
    <property type="term" value="P:transmembrane transport"/>
    <property type="evidence" value="ECO:0007669"/>
    <property type="project" value="InterPro"/>
</dbReference>
<name>A0A1Y6C189_9PROT</name>
<dbReference type="InterPro" id="IPR045621">
    <property type="entry name" value="BPD_transp_1_N"/>
</dbReference>
<comment type="subcellular location">
    <subcellularLocation>
        <location evidence="1 7">Cell membrane</location>
        <topology evidence="1 7">Multi-pass membrane protein</topology>
    </subcellularLocation>
</comment>
<dbReference type="GO" id="GO:0005886">
    <property type="term" value="C:plasma membrane"/>
    <property type="evidence" value="ECO:0007669"/>
    <property type="project" value="UniProtKB-SubCell"/>
</dbReference>
<protein>
    <submittedName>
        <fullName evidence="9">Peptide/nickel transport system permease protein/glutathione transport system permease protein</fullName>
    </submittedName>
</protein>
<evidence type="ECO:0000313" key="9">
    <source>
        <dbReference type="EMBL" id="SMF36540.1"/>
    </source>
</evidence>
<accession>A0A1Y6C189</accession>
<dbReference type="EMBL" id="FWZX01000012">
    <property type="protein sequence ID" value="SMF36540.1"/>
    <property type="molecule type" value="Genomic_DNA"/>
</dbReference>
<keyword evidence="5 7" id="KW-1133">Transmembrane helix</keyword>
<gene>
    <name evidence="9" type="ORF">SAMN05428998_112101</name>
</gene>
<evidence type="ECO:0000256" key="3">
    <source>
        <dbReference type="ARBA" id="ARBA00022475"/>
    </source>
</evidence>
<evidence type="ECO:0000256" key="7">
    <source>
        <dbReference type="RuleBase" id="RU363032"/>
    </source>
</evidence>
<feature type="transmembrane region" description="Helical" evidence="7">
    <location>
        <begin position="177"/>
        <end position="195"/>
    </location>
</feature>
<feature type="transmembrane region" description="Helical" evidence="7">
    <location>
        <begin position="99"/>
        <end position="122"/>
    </location>
</feature>
<dbReference type="InterPro" id="IPR035906">
    <property type="entry name" value="MetI-like_sf"/>
</dbReference>